<dbReference type="AlphaFoldDB" id="A0A5C4TI85"/>
<dbReference type="RefSeq" id="WP_139600284.1">
    <property type="nucleotide sequence ID" value="NZ_VDCQ01000001.1"/>
</dbReference>
<comment type="caution">
    <text evidence="1">The sequence shown here is derived from an EMBL/GenBank/DDBJ whole genome shotgun (WGS) entry which is preliminary data.</text>
</comment>
<proteinExistence type="predicted"/>
<gene>
    <name evidence="1" type="ORF">FE784_01205</name>
</gene>
<dbReference type="EMBL" id="VDCQ01000001">
    <property type="protein sequence ID" value="TNJ68307.1"/>
    <property type="molecule type" value="Genomic_DNA"/>
</dbReference>
<evidence type="ECO:0000313" key="2">
    <source>
        <dbReference type="Proteomes" id="UP000307943"/>
    </source>
</evidence>
<sequence length="211" mass="24154">MMELVRQLAGRKPVQVLRPVQVWNGELDASIAAVIGGWAEQVEAKYKPYAHSFLSGMHLWNDSLDASHTISQDIHTPDGSYWHAIMHRMEGDYWNSKYWYKRVGNHPIFTELHLAVFEMSKEPGVLASVGSDRVKSELESLVLSDRWNSDRFVDAVERQVEKERHEAAVALLERIQWFETVLLLRHCYRGVGELPDINLNAALMIGGRTET</sequence>
<dbReference type="OrthoDB" id="370799at2"/>
<dbReference type="Proteomes" id="UP000307943">
    <property type="component" value="Unassembled WGS sequence"/>
</dbReference>
<evidence type="ECO:0000313" key="1">
    <source>
        <dbReference type="EMBL" id="TNJ68307.1"/>
    </source>
</evidence>
<name>A0A5C4TI85_9BACL</name>
<keyword evidence="2" id="KW-1185">Reference proteome</keyword>
<organism evidence="1 2">
    <name type="scientific">Paenibacillus hemerocallicola</name>
    <dbReference type="NCBI Taxonomy" id="1172614"/>
    <lineage>
        <taxon>Bacteria</taxon>
        <taxon>Bacillati</taxon>
        <taxon>Bacillota</taxon>
        <taxon>Bacilli</taxon>
        <taxon>Bacillales</taxon>
        <taxon>Paenibacillaceae</taxon>
        <taxon>Paenibacillus</taxon>
    </lineage>
</organism>
<protein>
    <submittedName>
        <fullName evidence="1">Uncharacterized protein</fullName>
    </submittedName>
</protein>
<accession>A0A5C4TI85</accession>
<reference evidence="1 2" key="1">
    <citation type="submission" date="2019-05" db="EMBL/GenBank/DDBJ databases">
        <title>We sequenced the genome of Paenibacillus hemerocallicola KCTC 33185 for further insight into its adaptation and study the phylogeny of Paenibacillus.</title>
        <authorList>
            <person name="Narsing Rao M.P."/>
        </authorList>
    </citation>
    <scope>NUCLEOTIDE SEQUENCE [LARGE SCALE GENOMIC DNA]</scope>
    <source>
        <strain evidence="1 2">KCTC 33185</strain>
    </source>
</reference>